<organism evidence="2 4">
    <name type="scientific">Morococcus cerebrosus</name>
    <dbReference type="NCBI Taxonomy" id="1056807"/>
    <lineage>
        <taxon>Bacteria</taxon>
        <taxon>Pseudomonadati</taxon>
        <taxon>Pseudomonadota</taxon>
        <taxon>Betaproteobacteria</taxon>
        <taxon>Neisseriales</taxon>
        <taxon>Neisseriaceae</taxon>
        <taxon>Morococcus</taxon>
    </lineage>
</organism>
<name>A0A0C1GH42_9NEIS</name>
<evidence type="ECO:0000256" key="1">
    <source>
        <dbReference type="SAM" id="MobiDB-lite"/>
    </source>
</evidence>
<keyword evidence="5" id="KW-1185">Reference proteome</keyword>
<dbReference type="Proteomes" id="UP000829504">
    <property type="component" value="Chromosome"/>
</dbReference>
<evidence type="ECO:0000313" key="5">
    <source>
        <dbReference type="Proteomes" id="UP000829504"/>
    </source>
</evidence>
<gene>
    <name evidence="2" type="ORF">MCC93_25670</name>
    <name evidence="3" type="ORF">MON37_11650</name>
</gene>
<feature type="region of interest" description="Disordered" evidence="1">
    <location>
        <begin position="24"/>
        <end position="63"/>
    </location>
</feature>
<dbReference type="PROSITE" id="PS51257">
    <property type="entry name" value="PROKAR_LIPOPROTEIN"/>
    <property type="match status" value="1"/>
</dbReference>
<reference evidence="3 5" key="2">
    <citation type="submission" date="2022-03" db="EMBL/GenBank/DDBJ databases">
        <title>Genome sequencing of Morococcus cerebrosus.</title>
        <authorList>
            <person name="Baek M.-G."/>
            <person name="Yi H."/>
        </authorList>
    </citation>
    <scope>NUCLEOTIDE SEQUENCE [LARGE SCALE GENOMIC DNA]</scope>
    <source>
        <strain evidence="3 5">CIP 81.93</strain>
    </source>
</reference>
<dbReference type="EMBL" id="CP094242">
    <property type="protein sequence ID" value="UNV87275.1"/>
    <property type="molecule type" value="Genomic_DNA"/>
</dbReference>
<feature type="compositionally biased region" description="Basic and acidic residues" evidence="1">
    <location>
        <begin position="41"/>
        <end position="53"/>
    </location>
</feature>
<dbReference type="Proteomes" id="UP000031390">
    <property type="component" value="Unassembled WGS sequence"/>
</dbReference>
<reference evidence="2 4" key="1">
    <citation type="submission" date="2014-12" db="EMBL/GenBank/DDBJ databases">
        <title>Genome sequence of Morococcus cerebrosus.</title>
        <authorList>
            <person name="Shin S.-K."/>
            <person name="Yi H."/>
        </authorList>
    </citation>
    <scope>NUCLEOTIDE SEQUENCE [LARGE SCALE GENOMIC DNA]</scope>
    <source>
        <strain evidence="2 4">CIP 81.93</strain>
    </source>
</reference>
<proteinExistence type="predicted"/>
<dbReference type="AlphaFoldDB" id="A0A0C1GH42"/>
<accession>A0A0C1GH42</accession>
<protein>
    <recommendedName>
        <fullName evidence="6">Lipoprotein</fullName>
    </recommendedName>
</protein>
<evidence type="ECO:0008006" key="6">
    <source>
        <dbReference type="Google" id="ProtNLM"/>
    </source>
</evidence>
<evidence type="ECO:0000313" key="3">
    <source>
        <dbReference type="EMBL" id="UNV87275.1"/>
    </source>
</evidence>
<evidence type="ECO:0000313" key="4">
    <source>
        <dbReference type="Proteomes" id="UP000031390"/>
    </source>
</evidence>
<sequence length="63" mass="7061">MRSLALIFVTAAILSGCTTDRYDFDSRPADTSARTPLKPTTLDRLEHGSHADSYRWNPKPNKP</sequence>
<dbReference type="PATRIC" id="fig|1056807.3.peg.2462"/>
<evidence type="ECO:0000313" key="2">
    <source>
        <dbReference type="EMBL" id="KIC05980.1"/>
    </source>
</evidence>
<dbReference type="EMBL" id="JUFZ01000130">
    <property type="protein sequence ID" value="KIC05980.1"/>
    <property type="molecule type" value="Genomic_DNA"/>
</dbReference>
<dbReference type="RefSeq" id="WP_003766199.1">
    <property type="nucleotide sequence ID" value="NZ_CP094242.1"/>
</dbReference>